<dbReference type="AlphaFoldDB" id="A0AAE9GZJ6"/>
<evidence type="ECO:0000313" key="2">
    <source>
        <dbReference type="EMBL" id="TCP10467.1"/>
    </source>
</evidence>
<reference evidence="3" key="3">
    <citation type="journal article" date="2022" name="Res Sq">
        <title>Evolution of multicellular longitudinally dividing oral cavity symbionts (Neisseriaceae).</title>
        <authorList>
            <person name="Nyongesa S."/>
            <person name="Weber P."/>
            <person name="Bernet E."/>
            <person name="Pullido F."/>
            <person name="Nieckarz M."/>
            <person name="Delaby M."/>
            <person name="Nieves C."/>
            <person name="Viehboeck T."/>
            <person name="Krause N."/>
            <person name="Rivera-Millot A."/>
            <person name="Nakamura A."/>
            <person name="Vischer N."/>
            <person name="VanNieuwenhze M."/>
            <person name="Brun Y."/>
            <person name="Cava F."/>
            <person name="Bulgheresi S."/>
            <person name="Veyrier F."/>
        </authorList>
    </citation>
    <scope>NUCLEOTIDE SEQUENCE</scope>
    <source>
        <strain evidence="3">1258/02</strain>
    </source>
</reference>
<protein>
    <submittedName>
        <fullName evidence="2">Cytoskeleton protein RodZ</fullName>
    </submittedName>
    <submittedName>
        <fullName evidence="3">DUF4115 domain-containing protein</fullName>
    </submittedName>
</protein>
<evidence type="ECO:0000313" key="3">
    <source>
        <dbReference type="EMBL" id="UOO78414.1"/>
    </source>
</evidence>
<dbReference type="EMBL" id="SLXE01000001">
    <property type="protein sequence ID" value="TCP10467.1"/>
    <property type="molecule type" value="Genomic_DNA"/>
</dbReference>
<name>A0AAE9GZJ6_9NEIS</name>
<reference evidence="3" key="2">
    <citation type="submission" date="2021-12" db="EMBL/GenBank/DDBJ databases">
        <authorList>
            <person name="Veyrier F.J."/>
        </authorList>
    </citation>
    <scope>NUCLEOTIDE SEQUENCE</scope>
    <source>
        <strain evidence="3">1258/02</strain>
    </source>
</reference>
<dbReference type="Gene3D" id="1.10.260.40">
    <property type="entry name" value="lambda repressor-like DNA-binding domains"/>
    <property type="match status" value="1"/>
</dbReference>
<evidence type="ECO:0000313" key="4">
    <source>
        <dbReference type="Proteomes" id="UP000294721"/>
    </source>
</evidence>
<dbReference type="Proteomes" id="UP000829756">
    <property type="component" value="Chromosome"/>
</dbReference>
<dbReference type="RefSeq" id="WP_132952143.1">
    <property type="nucleotide sequence ID" value="NZ_CP091507.1"/>
</dbReference>
<dbReference type="InterPro" id="IPR001387">
    <property type="entry name" value="Cro/C1-type_HTH"/>
</dbReference>
<dbReference type="Proteomes" id="UP000294721">
    <property type="component" value="Unassembled WGS sequence"/>
</dbReference>
<dbReference type="Pfam" id="PF13413">
    <property type="entry name" value="HTH_25"/>
    <property type="match status" value="1"/>
</dbReference>
<dbReference type="PANTHER" id="PTHR34475">
    <property type="match status" value="1"/>
</dbReference>
<dbReference type="CDD" id="cd00093">
    <property type="entry name" value="HTH_XRE"/>
    <property type="match status" value="1"/>
</dbReference>
<organism evidence="3 5">
    <name type="scientific">Uruburuella suis</name>
    <dbReference type="NCBI Taxonomy" id="252130"/>
    <lineage>
        <taxon>Bacteria</taxon>
        <taxon>Pseudomonadati</taxon>
        <taxon>Pseudomonadota</taxon>
        <taxon>Betaproteobacteria</taxon>
        <taxon>Neisseriales</taxon>
        <taxon>Neisseriaceae</taxon>
        <taxon>Uruburuella</taxon>
    </lineage>
</organism>
<dbReference type="PROSITE" id="PS50943">
    <property type="entry name" value="HTH_CROC1"/>
    <property type="match status" value="1"/>
</dbReference>
<dbReference type="InterPro" id="IPR025194">
    <property type="entry name" value="RodZ-like_C"/>
</dbReference>
<dbReference type="InterPro" id="IPR050400">
    <property type="entry name" value="Bact_Cytoskel_RodZ"/>
</dbReference>
<dbReference type="GO" id="GO:0003677">
    <property type="term" value="F:DNA binding"/>
    <property type="evidence" value="ECO:0007669"/>
    <property type="project" value="InterPro"/>
</dbReference>
<gene>
    <name evidence="2" type="ORF">EV680_101132</name>
    <name evidence="3" type="ORF">LVJ78_06720</name>
</gene>
<evidence type="ECO:0000259" key="1">
    <source>
        <dbReference type="PROSITE" id="PS50943"/>
    </source>
</evidence>
<dbReference type="EMBL" id="CP091507">
    <property type="protein sequence ID" value="UOO78414.1"/>
    <property type="molecule type" value="Genomic_DNA"/>
</dbReference>
<dbReference type="SMART" id="SM00530">
    <property type="entry name" value="HTH_XRE"/>
    <property type="match status" value="1"/>
</dbReference>
<sequence>MSEQSPQNDNTAVSAAAELGAKLREAREKRGFSIGEVAERLKLPARQIEGLESGNYENMPELVFVRGFLRTYGRFLDLDENEVAAYLDRIMPQARNNVYAVQREEKSSSLSYQQTEVKKPFPKWIFGLLAVAAIAGGVYAWQSKSQADNERQTDNNETHIGLGNVAAPNLSASNIAVVAMASDVPASPAVAASTTAASEATPTAASAPAAVAASETSAAVAADELVVKVRYRSNLVIKDKSGQFVINRIVPAGSEHRFSGGAPYDVWIGYASGASANYGGQEVAVAQNILKGKKTASFKVGQ</sequence>
<dbReference type="KEGG" id="usu:LVJ78_06720"/>
<dbReference type="PANTHER" id="PTHR34475:SF1">
    <property type="entry name" value="CYTOSKELETON PROTEIN RODZ"/>
    <property type="match status" value="1"/>
</dbReference>
<accession>A0AAE9GZJ6</accession>
<dbReference type="Pfam" id="PF13464">
    <property type="entry name" value="RodZ_C"/>
    <property type="match status" value="1"/>
</dbReference>
<dbReference type="SUPFAM" id="SSF47413">
    <property type="entry name" value="lambda repressor-like DNA-binding domains"/>
    <property type="match status" value="1"/>
</dbReference>
<reference evidence="2 4" key="1">
    <citation type="submission" date="2019-03" db="EMBL/GenBank/DDBJ databases">
        <title>Genomic Encyclopedia of Type Strains, Phase IV (KMG-IV): sequencing the most valuable type-strain genomes for metagenomic binning, comparative biology and taxonomic classification.</title>
        <authorList>
            <person name="Goeker M."/>
        </authorList>
    </citation>
    <scope>NUCLEOTIDE SEQUENCE [LARGE SCALE GENOMIC DNA]</scope>
    <source>
        <strain evidence="2 4">DSM 17474</strain>
    </source>
</reference>
<feature type="domain" description="HTH cro/C1-type" evidence="1">
    <location>
        <begin position="23"/>
        <end position="57"/>
    </location>
</feature>
<keyword evidence="4" id="KW-1185">Reference proteome</keyword>
<evidence type="ECO:0000313" key="5">
    <source>
        <dbReference type="Proteomes" id="UP000829756"/>
    </source>
</evidence>
<dbReference type="InterPro" id="IPR010982">
    <property type="entry name" value="Lambda_DNA-bd_dom_sf"/>
</dbReference>
<proteinExistence type="predicted"/>